<dbReference type="Pfam" id="PF01494">
    <property type="entry name" value="FAD_binding_3"/>
    <property type="match status" value="1"/>
</dbReference>
<accession>A0A8H7W8T9</accession>
<dbReference type="InterPro" id="IPR036188">
    <property type="entry name" value="FAD/NAD-bd_sf"/>
</dbReference>
<dbReference type="InterPro" id="IPR050493">
    <property type="entry name" value="FAD-dep_Monooxygenase_BioMet"/>
</dbReference>
<evidence type="ECO:0000256" key="5">
    <source>
        <dbReference type="ARBA" id="ARBA00023033"/>
    </source>
</evidence>
<dbReference type="PANTHER" id="PTHR13789:SF172">
    <property type="entry name" value="HYDROXYLASE, PUTATIVE (AFU_ORTHOLOGUE AFUA_1G12410)-RELATED"/>
    <property type="match status" value="1"/>
</dbReference>
<keyword evidence="3" id="KW-0274">FAD</keyword>
<sequence length="420" mass="45749">MATSFKPLRIAMVGGGLGGLSAAISLRQAGHIVTIYERHDFAGEVGAGIGVPPNGGKWLHKWGVDVAAGLPVVIKKLIIHKWETGEVIAAAPLGDFKGMFGYDTLGFQRCDLHRILLNAALEKMGKGVPCVLVTGHKAVEIDVGLGKVTFENGEVVEADLVVGADGIHSRIRGAIGIVPDMKQASSCAYRHVMSKEKARSLGLGELGLSDALEFWTTSGTDRFVIGTGHGGEVLCMFSFFPIDPERKEKDGWHTEATAEQLVATFPTIDPRIHQLMLNSEDIKVWRLYVYEPFPYWTRGKVALLGDAAHPMLPDQTQGYCQAVEDAAALGFVFSEKYFQVNEGQNLQTAIGRALQRYERVRMKRAAAVQDAAVRAREDLRERIGWAAEGAKPGKLTVEDISGYDMEAHLAEIVARETKVI</sequence>
<feature type="domain" description="FAD-binding" evidence="6">
    <location>
        <begin position="10"/>
        <end position="370"/>
    </location>
</feature>
<dbReference type="InterPro" id="IPR002938">
    <property type="entry name" value="FAD-bd"/>
</dbReference>
<gene>
    <name evidence="7" type="ORF">IFR04_007264</name>
</gene>
<dbReference type="SUPFAM" id="SSF51905">
    <property type="entry name" value="FAD/NAD(P)-binding domain"/>
    <property type="match status" value="1"/>
</dbReference>
<dbReference type="GO" id="GO:0004497">
    <property type="term" value="F:monooxygenase activity"/>
    <property type="evidence" value="ECO:0007669"/>
    <property type="project" value="UniProtKB-KW"/>
</dbReference>
<keyword evidence="4" id="KW-0560">Oxidoreductase</keyword>
<dbReference type="OrthoDB" id="1047367at2759"/>
<keyword evidence="8" id="KW-1185">Reference proteome</keyword>
<evidence type="ECO:0000259" key="6">
    <source>
        <dbReference type="Pfam" id="PF01494"/>
    </source>
</evidence>
<evidence type="ECO:0000313" key="8">
    <source>
        <dbReference type="Proteomes" id="UP000664132"/>
    </source>
</evidence>
<dbReference type="PRINTS" id="PR00420">
    <property type="entry name" value="RNGMNOXGNASE"/>
</dbReference>
<dbReference type="Gene3D" id="3.50.50.60">
    <property type="entry name" value="FAD/NAD(P)-binding domain"/>
    <property type="match status" value="1"/>
</dbReference>
<evidence type="ECO:0000256" key="1">
    <source>
        <dbReference type="ARBA" id="ARBA00007992"/>
    </source>
</evidence>
<dbReference type="PANTHER" id="PTHR13789">
    <property type="entry name" value="MONOOXYGENASE"/>
    <property type="match status" value="1"/>
</dbReference>
<evidence type="ECO:0000313" key="7">
    <source>
        <dbReference type="EMBL" id="KAG4419562.1"/>
    </source>
</evidence>
<organism evidence="7 8">
    <name type="scientific">Cadophora malorum</name>
    <dbReference type="NCBI Taxonomy" id="108018"/>
    <lineage>
        <taxon>Eukaryota</taxon>
        <taxon>Fungi</taxon>
        <taxon>Dikarya</taxon>
        <taxon>Ascomycota</taxon>
        <taxon>Pezizomycotina</taxon>
        <taxon>Leotiomycetes</taxon>
        <taxon>Helotiales</taxon>
        <taxon>Ploettnerulaceae</taxon>
        <taxon>Cadophora</taxon>
    </lineage>
</organism>
<dbReference type="GO" id="GO:0071949">
    <property type="term" value="F:FAD binding"/>
    <property type="evidence" value="ECO:0007669"/>
    <property type="project" value="InterPro"/>
</dbReference>
<evidence type="ECO:0000256" key="2">
    <source>
        <dbReference type="ARBA" id="ARBA00022630"/>
    </source>
</evidence>
<evidence type="ECO:0000256" key="4">
    <source>
        <dbReference type="ARBA" id="ARBA00023002"/>
    </source>
</evidence>
<name>A0A8H7W8T9_9HELO</name>
<protein>
    <recommendedName>
        <fullName evidence="6">FAD-binding domain-containing protein</fullName>
    </recommendedName>
</protein>
<dbReference type="Proteomes" id="UP000664132">
    <property type="component" value="Unassembled WGS sequence"/>
</dbReference>
<reference evidence="7" key="1">
    <citation type="submission" date="2021-02" db="EMBL/GenBank/DDBJ databases">
        <title>Genome sequence Cadophora malorum strain M34.</title>
        <authorList>
            <person name="Stefanovic E."/>
            <person name="Vu D."/>
            <person name="Scully C."/>
            <person name="Dijksterhuis J."/>
            <person name="Roader J."/>
            <person name="Houbraken J."/>
        </authorList>
    </citation>
    <scope>NUCLEOTIDE SEQUENCE</scope>
    <source>
        <strain evidence="7">M34</strain>
    </source>
</reference>
<dbReference type="EMBL" id="JAFJYH010000102">
    <property type="protein sequence ID" value="KAG4419562.1"/>
    <property type="molecule type" value="Genomic_DNA"/>
</dbReference>
<keyword evidence="2" id="KW-0285">Flavoprotein</keyword>
<evidence type="ECO:0000256" key="3">
    <source>
        <dbReference type="ARBA" id="ARBA00022827"/>
    </source>
</evidence>
<proteinExistence type="inferred from homology"/>
<comment type="caution">
    <text evidence="7">The sequence shown here is derived from an EMBL/GenBank/DDBJ whole genome shotgun (WGS) entry which is preliminary data.</text>
</comment>
<keyword evidence="5" id="KW-0503">Monooxygenase</keyword>
<dbReference type="AlphaFoldDB" id="A0A8H7W8T9"/>
<comment type="similarity">
    <text evidence="1">Belongs to the paxM FAD-dependent monooxygenase family.</text>
</comment>